<dbReference type="InterPro" id="IPR017473">
    <property type="entry name" value="Undecaprenyl-P_gluc_Ptfrase"/>
</dbReference>
<dbReference type="RefSeq" id="WP_367844844.1">
    <property type="nucleotide sequence ID" value="NZ_JBFOHL010000008.1"/>
</dbReference>
<evidence type="ECO:0000259" key="8">
    <source>
        <dbReference type="Pfam" id="PF02397"/>
    </source>
</evidence>
<reference evidence="9 10" key="1">
    <citation type="submission" date="2024-06" db="EMBL/GenBank/DDBJ databases">
        <authorList>
            <person name="Woo H."/>
        </authorList>
    </citation>
    <scope>NUCLEOTIDE SEQUENCE [LARGE SCALE GENOMIC DNA]</scope>
    <source>
        <strain evidence="9 10">S2-g</strain>
    </source>
</reference>
<keyword evidence="6 7" id="KW-0472">Membrane</keyword>
<evidence type="ECO:0000256" key="3">
    <source>
        <dbReference type="ARBA" id="ARBA00022679"/>
    </source>
</evidence>
<proteinExistence type="inferred from homology"/>
<dbReference type="InterPro" id="IPR017475">
    <property type="entry name" value="EPS_sugar_tfrase"/>
</dbReference>
<keyword evidence="4 7" id="KW-0812">Transmembrane</keyword>
<keyword evidence="3 9" id="KW-0808">Transferase</keyword>
<feature type="transmembrane region" description="Helical" evidence="7">
    <location>
        <begin position="92"/>
        <end position="113"/>
    </location>
</feature>
<feature type="domain" description="Bacterial sugar transferase" evidence="8">
    <location>
        <begin position="288"/>
        <end position="468"/>
    </location>
</feature>
<evidence type="ECO:0000256" key="7">
    <source>
        <dbReference type="SAM" id="Phobius"/>
    </source>
</evidence>
<evidence type="ECO:0000313" key="9">
    <source>
        <dbReference type="EMBL" id="MEW9624535.1"/>
    </source>
</evidence>
<sequence length="474" mass="52923">MLVLTPGDFRHRSSETMFFSKYAALLHILVRVGDVAIVVLTACLAHWARFGSPWLAAGNPSVVLRVVLLVLLLFPIFGLYRSWRGESPGREIARMALAWSTVMVVLLMSEWAVKSVEDYSRLWLGSWFVGALVLLGVHRWTGRRLLGGIRARGIDARKVVLVGVTQAGRKIAAAANQNPWMGLDVVGYVRTPYDQPAGTDVPCVGDLDTFIANVQQHAPDQIWVALPMRAEAEIKRLLDATSDLPTTIRLVPDLFGYELLNHQAVQLAGVPVITLRGSRINGHARILKAIEDRALAALIVLLLSPVMLLLALGVKLSSPGPVFYRQKRLGLDGKEFEMLKFRSMPVDVEKHGVVWGNAGNKSATRFGRFIRVTSLDELPQFLNVLKGELSIVGPRPERTMFVEQFKKKIPGYMHKHLVKGGITGWAQIHGLRGDTDLAKRIEFDLHYINHWSIWLDLKIILRTPLVLLKRTNAY</sequence>
<comment type="caution">
    <text evidence="9">The sequence shown here is derived from an EMBL/GenBank/DDBJ whole genome shotgun (WGS) entry which is preliminary data.</text>
</comment>
<evidence type="ECO:0000256" key="4">
    <source>
        <dbReference type="ARBA" id="ARBA00022692"/>
    </source>
</evidence>
<dbReference type="NCBIfam" id="TIGR03023">
    <property type="entry name" value="WcaJ_sugtrans"/>
    <property type="match status" value="1"/>
</dbReference>
<gene>
    <name evidence="9" type="ORF">ABQJ56_09855</name>
</gene>
<comment type="subcellular location">
    <subcellularLocation>
        <location evidence="1">Membrane</location>
        <topology evidence="1">Multi-pass membrane protein</topology>
    </subcellularLocation>
</comment>
<evidence type="ECO:0000313" key="10">
    <source>
        <dbReference type="Proteomes" id="UP001556170"/>
    </source>
</evidence>
<dbReference type="GO" id="GO:0089702">
    <property type="term" value="F:undecaprenyl-phosphate glucose phosphotransferase activity"/>
    <property type="evidence" value="ECO:0007669"/>
    <property type="project" value="UniProtKB-EC"/>
</dbReference>
<dbReference type="Gene3D" id="3.40.50.720">
    <property type="entry name" value="NAD(P)-binding Rossmann-like Domain"/>
    <property type="match status" value="1"/>
</dbReference>
<dbReference type="EC" id="2.7.8.31" evidence="9"/>
<comment type="similarity">
    <text evidence="2">Belongs to the bacterial sugar transferase family.</text>
</comment>
<dbReference type="InterPro" id="IPR003362">
    <property type="entry name" value="Bact_transf"/>
</dbReference>
<organism evidence="9 10">
    <name type="scientific">Rhodanobacter geophilus</name>
    <dbReference type="NCBI Taxonomy" id="3162488"/>
    <lineage>
        <taxon>Bacteria</taxon>
        <taxon>Pseudomonadati</taxon>
        <taxon>Pseudomonadota</taxon>
        <taxon>Gammaproteobacteria</taxon>
        <taxon>Lysobacterales</taxon>
        <taxon>Rhodanobacteraceae</taxon>
        <taxon>Rhodanobacter</taxon>
    </lineage>
</organism>
<dbReference type="EMBL" id="JBFOHL010000008">
    <property type="protein sequence ID" value="MEW9624535.1"/>
    <property type="molecule type" value="Genomic_DNA"/>
</dbReference>
<feature type="transmembrane region" description="Helical" evidence="7">
    <location>
        <begin position="22"/>
        <end position="50"/>
    </location>
</feature>
<dbReference type="Pfam" id="PF02397">
    <property type="entry name" value="Bac_transf"/>
    <property type="match status" value="1"/>
</dbReference>
<dbReference type="NCBIfam" id="TIGR03025">
    <property type="entry name" value="EPS_sugtrans"/>
    <property type="match status" value="1"/>
</dbReference>
<evidence type="ECO:0000256" key="5">
    <source>
        <dbReference type="ARBA" id="ARBA00022989"/>
    </source>
</evidence>
<evidence type="ECO:0000256" key="6">
    <source>
        <dbReference type="ARBA" id="ARBA00023136"/>
    </source>
</evidence>
<dbReference type="Proteomes" id="UP001556170">
    <property type="component" value="Unassembled WGS sequence"/>
</dbReference>
<feature type="transmembrane region" description="Helical" evidence="7">
    <location>
        <begin position="119"/>
        <end position="137"/>
    </location>
</feature>
<evidence type="ECO:0000256" key="1">
    <source>
        <dbReference type="ARBA" id="ARBA00004141"/>
    </source>
</evidence>
<dbReference type="PANTHER" id="PTHR30576">
    <property type="entry name" value="COLANIC BIOSYNTHESIS UDP-GLUCOSE LIPID CARRIER TRANSFERASE"/>
    <property type="match status" value="1"/>
</dbReference>
<accession>A0ABV3QPN4</accession>
<feature type="transmembrane region" description="Helical" evidence="7">
    <location>
        <begin position="294"/>
        <end position="314"/>
    </location>
</feature>
<protein>
    <submittedName>
        <fullName evidence="9">Undecaprenyl-phosphate glucose phosphotransferase</fullName>
        <ecNumber evidence="9">2.7.8.31</ecNumber>
    </submittedName>
</protein>
<evidence type="ECO:0000256" key="2">
    <source>
        <dbReference type="ARBA" id="ARBA00006464"/>
    </source>
</evidence>
<dbReference type="PANTHER" id="PTHR30576:SF0">
    <property type="entry name" value="UNDECAPRENYL-PHOSPHATE N-ACETYLGALACTOSAMINYL 1-PHOSPHATE TRANSFERASE-RELATED"/>
    <property type="match status" value="1"/>
</dbReference>
<name>A0ABV3QPN4_9GAMM</name>
<dbReference type="Pfam" id="PF13727">
    <property type="entry name" value="CoA_binding_3"/>
    <property type="match status" value="1"/>
</dbReference>
<feature type="transmembrane region" description="Helical" evidence="7">
    <location>
        <begin position="62"/>
        <end position="80"/>
    </location>
</feature>
<keyword evidence="10" id="KW-1185">Reference proteome</keyword>
<keyword evidence="5 7" id="KW-1133">Transmembrane helix</keyword>